<evidence type="ECO:0000313" key="1">
    <source>
        <dbReference type="EMBL" id="GGU68005.1"/>
    </source>
</evidence>
<evidence type="ECO:0000313" key="2">
    <source>
        <dbReference type="Proteomes" id="UP000636661"/>
    </source>
</evidence>
<dbReference type="RefSeq" id="WP_189554878.1">
    <property type="nucleotide sequence ID" value="NZ_BMTP01000034.1"/>
</dbReference>
<name>A0A918I504_9ACTN</name>
<protein>
    <submittedName>
        <fullName evidence="1">Uncharacterized protein</fullName>
    </submittedName>
</protein>
<accession>A0A918I504</accession>
<sequence length="111" mass="12206">MGVEIELHADRPVLDWDRSRGTLIRGSYAHGDELADVLLGMNETHQGNLARVDPYGDTLLNEQQAQAALREVPDLLKQCSGPSQTAAVLDLERLLQSCSKTPGSYLWFVGD</sequence>
<dbReference type="EMBL" id="BMTP01000034">
    <property type="protein sequence ID" value="GGU68005.1"/>
    <property type="molecule type" value="Genomic_DNA"/>
</dbReference>
<dbReference type="Proteomes" id="UP000636661">
    <property type="component" value="Unassembled WGS sequence"/>
</dbReference>
<organism evidence="1 2">
    <name type="scientific">Streptomyces lavendofoliae</name>
    <dbReference type="NCBI Taxonomy" id="67314"/>
    <lineage>
        <taxon>Bacteria</taxon>
        <taxon>Bacillati</taxon>
        <taxon>Actinomycetota</taxon>
        <taxon>Actinomycetes</taxon>
        <taxon>Kitasatosporales</taxon>
        <taxon>Streptomycetaceae</taxon>
        <taxon>Streptomyces</taxon>
    </lineage>
</organism>
<reference evidence="1" key="1">
    <citation type="journal article" date="2014" name="Int. J. Syst. Evol. Microbiol.">
        <title>Complete genome sequence of Corynebacterium casei LMG S-19264T (=DSM 44701T), isolated from a smear-ripened cheese.</title>
        <authorList>
            <consortium name="US DOE Joint Genome Institute (JGI-PGF)"/>
            <person name="Walter F."/>
            <person name="Albersmeier A."/>
            <person name="Kalinowski J."/>
            <person name="Ruckert C."/>
        </authorList>
    </citation>
    <scope>NUCLEOTIDE SEQUENCE</scope>
    <source>
        <strain evidence="1">JCM 4391</strain>
    </source>
</reference>
<dbReference type="AlphaFoldDB" id="A0A918I504"/>
<reference evidence="1" key="2">
    <citation type="submission" date="2020-09" db="EMBL/GenBank/DDBJ databases">
        <authorList>
            <person name="Sun Q."/>
            <person name="Ohkuma M."/>
        </authorList>
    </citation>
    <scope>NUCLEOTIDE SEQUENCE</scope>
    <source>
        <strain evidence="1">JCM 4391</strain>
    </source>
</reference>
<gene>
    <name evidence="1" type="ORF">GCM10010274_65520</name>
</gene>
<comment type="caution">
    <text evidence="1">The sequence shown here is derived from an EMBL/GenBank/DDBJ whole genome shotgun (WGS) entry which is preliminary data.</text>
</comment>
<proteinExistence type="predicted"/>
<keyword evidence="2" id="KW-1185">Reference proteome</keyword>